<dbReference type="Proteomes" id="UP000800096">
    <property type="component" value="Unassembled WGS sequence"/>
</dbReference>
<sequence>MNECLHAKSTMFLSLLVTTNRFFMLYPALPAPCVAKVVAVLFLPQVPNPLP</sequence>
<dbReference type="EMBL" id="ML979133">
    <property type="protein sequence ID" value="KAF1919439.1"/>
    <property type="molecule type" value="Genomic_DNA"/>
</dbReference>
<evidence type="ECO:0000313" key="1">
    <source>
        <dbReference type="EMBL" id="KAF1919439.1"/>
    </source>
</evidence>
<dbReference type="AlphaFoldDB" id="A0A6A5QVQ2"/>
<accession>A0A6A5QVQ2</accession>
<gene>
    <name evidence="1" type="ORF">BDU57DRAFT_512537</name>
</gene>
<proteinExistence type="predicted"/>
<name>A0A6A5QVQ2_AMPQU</name>
<organism evidence="1 2">
    <name type="scientific">Ampelomyces quisqualis</name>
    <name type="common">Powdery mildew agent</name>
    <dbReference type="NCBI Taxonomy" id="50730"/>
    <lineage>
        <taxon>Eukaryota</taxon>
        <taxon>Fungi</taxon>
        <taxon>Dikarya</taxon>
        <taxon>Ascomycota</taxon>
        <taxon>Pezizomycotina</taxon>
        <taxon>Dothideomycetes</taxon>
        <taxon>Pleosporomycetidae</taxon>
        <taxon>Pleosporales</taxon>
        <taxon>Pleosporineae</taxon>
        <taxon>Phaeosphaeriaceae</taxon>
        <taxon>Ampelomyces</taxon>
    </lineage>
</organism>
<reference evidence="1" key="1">
    <citation type="journal article" date="2020" name="Stud. Mycol.">
        <title>101 Dothideomycetes genomes: a test case for predicting lifestyles and emergence of pathogens.</title>
        <authorList>
            <person name="Haridas S."/>
            <person name="Albert R."/>
            <person name="Binder M."/>
            <person name="Bloem J."/>
            <person name="Labutti K."/>
            <person name="Salamov A."/>
            <person name="Andreopoulos B."/>
            <person name="Baker S."/>
            <person name="Barry K."/>
            <person name="Bills G."/>
            <person name="Bluhm B."/>
            <person name="Cannon C."/>
            <person name="Castanera R."/>
            <person name="Culley D."/>
            <person name="Daum C."/>
            <person name="Ezra D."/>
            <person name="Gonzalez J."/>
            <person name="Henrissat B."/>
            <person name="Kuo A."/>
            <person name="Liang C."/>
            <person name="Lipzen A."/>
            <person name="Lutzoni F."/>
            <person name="Magnuson J."/>
            <person name="Mondo S."/>
            <person name="Nolan M."/>
            <person name="Ohm R."/>
            <person name="Pangilinan J."/>
            <person name="Park H.-J."/>
            <person name="Ramirez L."/>
            <person name="Alfaro M."/>
            <person name="Sun H."/>
            <person name="Tritt A."/>
            <person name="Yoshinaga Y."/>
            <person name="Zwiers L.-H."/>
            <person name="Turgeon B."/>
            <person name="Goodwin S."/>
            <person name="Spatafora J."/>
            <person name="Crous P."/>
            <person name="Grigoriev I."/>
        </authorList>
    </citation>
    <scope>NUCLEOTIDE SEQUENCE</scope>
    <source>
        <strain evidence="1">HMLAC05119</strain>
    </source>
</reference>
<keyword evidence="2" id="KW-1185">Reference proteome</keyword>
<protein>
    <submittedName>
        <fullName evidence="1">Uncharacterized protein</fullName>
    </submittedName>
</protein>
<evidence type="ECO:0000313" key="2">
    <source>
        <dbReference type="Proteomes" id="UP000800096"/>
    </source>
</evidence>